<feature type="chain" id="PRO_5044413298" evidence="1">
    <location>
        <begin position="22"/>
        <end position="130"/>
    </location>
</feature>
<accession>A0A6G4LD67</accession>
<feature type="signal peptide" evidence="1">
    <location>
        <begin position="1"/>
        <end position="21"/>
    </location>
</feature>
<reference evidence="2" key="1">
    <citation type="submission" date="2020-02" db="EMBL/GenBank/DDBJ databases">
        <title>WGS of Carbapenem-Resistant Entrobacteriaceae.</title>
        <authorList>
            <person name="Tokajian S."/>
            <person name="El Chaar M."/>
            <person name="El Khoury M."/>
        </authorList>
    </citation>
    <scope>NUCLEOTIDE SEQUENCE</scope>
    <source>
        <strain evidence="2">EHM_24</strain>
    </source>
</reference>
<dbReference type="EMBL" id="JAAJSZ010000002">
    <property type="protein sequence ID" value="NGE58366.1"/>
    <property type="molecule type" value="Genomic_DNA"/>
</dbReference>
<name>A0A6G4LD67_9ENTR</name>
<dbReference type="AlphaFoldDB" id="A0A6G4LD67"/>
<sequence>MKPFKTVVLLALTLTSFTALANDTSTLKKSLKPWQPVEVSKSGDTLTVVLNENQITSDVYETVISSGACMDIWTKDVPKKYLQTVKELRILNKHKAQGYVLEKPLNTCNEMGKEQPERAKVIMLANTHLF</sequence>
<comment type="caution">
    <text evidence="2">The sequence shown here is derived from an EMBL/GenBank/DDBJ whole genome shotgun (WGS) entry which is preliminary data.</text>
</comment>
<evidence type="ECO:0000256" key="1">
    <source>
        <dbReference type="SAM" id="SignalP"/>
    </source>
</evidence>
<organism evidence="2">
    <name type="scientific">Enterobacter hormaechei</name>
    <dbReference type="NCBI Taxonomy" id="158836"/>
    <lineage>
        <taxon>Bacteria</taxon>
        <taxon>Pseudomonadati</taxon>
        <taxon>Pseudomonadota</taxon>
        <taxon>Gammaproteobacteria</taxon>
        <taxon>Enterobacterales</taxon>
        <taxon>Enterobacteriaceae</taxon>
        <taxon>Enterobacter</taxon>
        <taxon>Enterobacter cloacae complex</taxon>
    </lineage>
</organism>
<gene>
    <name evidence="2" type="ORF">G5638_04270</name>
</gene>
<proteinExistence type="predicted"/>
<evidence type="ECO:0000313" key="2">
    <source>
        <dbReference type="EMBL" id="NGE58366.1"/>
    </source>
</evidence>
<keyword evidence="1" id="KW-0732">Signal</keyword>
<protein>
    <submittedName>
        <fullName evidence="2">Uncharacterized protein</fullName>
    </submittedName>
</protein>